<keyword evidence="2" id="KW-1185">Reference proteome</keyword>
<reference evidence="1 2" key="1">
    <citation type="journal article" date="2023" name="G3 (Bethesda)">
        <title>A chromosome-length genome assembly and annotation of blackberry (Rubus argutus, cv. 'Hillquist').</title>
        <authorList>
            <person name="Bruna T."/>
            <person name="Aryal R."/>
            <person name="Dudchenko O."/>
            <person name="Sargent D.J."/>
            <person name="Mead D."/>
            <person name="Buti M."/>
            <person name="Cavallini A."/>
            <person name="Hytonen T."/>
            <person name="Andres J."/>
            <person name="Pham M."/>
            <person name="Weisz D."/>
            <person name="Mascagni F."/>
            <person name="Usai G."/>
            <person name="Natali L."/>
            <person name="Bassil N."/>
            <person name="Fernandez G.E."/>
            <person name="Lomsadze A."/>
            <person name="Armour M."/>
            <person name="Olukolu B."/>
            <person name="Poorten T."/>
            <person name="Britton C."/>
            <person name="Davik J."/>
            <person name="Ashrafi H."/>
            <person name="Aiden E.L."/>
            <person name="Borodovsky M."/>
            <person name="Worthington M."/>
        </authorList>
    </citation>
    <scope>NUCLEOTIDE SEQUENCE [LARGE SCALE GENOMIC DNA]</scope>
    <source>
        <strain evidence="1">PI 553951</strain>
    </source>
</reference>
<sequence>MVVLGCQVGNVGVFTEARDWALDSPSGIAEVQRWWFCGGEFEVKPWMINGGEVVLRSKGDRWWYGYGLRQGYRHGDVVEMIWFGVDPSRGDMVMEL</sequence>
<evidence type="ECO:0000313" key="2">
    <source>
        <dbReference type="Proteomes" id="UP001457282"/>
    </source>
</evidence>
<dbReference type="EMBL" id="JBEDUW010000004">
    <property type="protein sequence ID" value="KAK9932394.1"/>
    <property type="molecule type" value="Genomic_DNA"/>
</dbReference>
<dbReference type="Proteomes" id="UP001457282">
    <property type="component" value="Unassembled WGS sequence"/>
</dbReference>
<proteinExistence type="predicted"/>
<organism evidence="1 2">
    <name type="scientific">Rubus argutus</name>
    <name type="common">Southern blackberry</name>
    <dbReference type="NCBI Taxonomy" id="59490"/>
    <lineage>
        <taxon>Eukaryota</taxon>
        <taxon>Viridiplantae</taxon>
        <taxon>Streptophyta</taxon>
        <taxon>Embryophyta</taxon>
        <taxon>Tracheophyta</taxon>
        <taxon>Spermatophyta</taxon>
        <taxon>Magnoliopsida</taxon>
        <taxon>eudicotyledons</taxon>
        <taxon>Gunneridae</taxon>
        <taxon>Pentapetalae</taxon>
        <taxon>rosids</taxon>
        <taxon>fabids</taxon>
        <taxon>Rosales</taxon>
        <taxon>Rosaceae</taxon>
        <taxon>Rosoideae</taxon>
        <taxon>Rosoideae incertae sedis</taxon>
        <taxon>Rubus</taxon>
    </lineage>
</organism>
<protein>
    <submittedName>
        <fullName evidence="1">Uncharacterized protein</fullName>
    </submittedName>
</protein>
<accession>A0AAW1X7X6</accession>
<comment type="caution">
    <text evidence="1">The sequence shown here is derived from an EMBL/GenBank/DDBJ whole genome shotgun (WGS) entry which is preliminary data.</text>
</comment>
<evidence type="ECO:0000313" key="1">
    <source>
        <dbReference type="EMBL" id="KAK9932394.1"/>
    </source>
</evidence>
<gene>
    <name evidence="1" type="ORF">M0R45_019633</name>
</gene>
<name>A0AAW1X7X6_RUBAR</name>
<dbReference type="AlphaFoldDB" id="A0AAW1X7X6"/>